<dbReference type="CDD" id="cd03185">
    <property type="entry name" value="GST_C_Tau"/>
    <property type="match status" value="1"/>
</dbReference>
<dbReference type="SUPFAM" id="SSF52833">
    <property type="entry name" value="Thioredoxin-like"/>
    <property type="match status" value="1"/>
</dbReference>
<dbReference type="GO" id="GO:0006749">
    <property type="term" value="P:glutathione metabolic process"/>
    <property type="evidence" value="ECO:0007669"/>
    <property type="project" value="InterPro"/>
</dbReference>
<dbReference type="EMBL" id="JAZDWU010000009">
    <property type="protein sequence ID" value="KAK9991614.1"/>
    <property type="molecule type" value="Genomic_DNA"/>
</dbReference>
<dbReference type="Gene3D" id="3.40.30.10">
    <property type="entry name" value="Glutaredoxin"/>
    <property type="match status" value="1"/>
</dbReference>
<dbReference type="InterPro" id="IPR036249">
    <property type="entry name" value="Thioredoxin-like_sf"/>
</dbReference>
<keyword evidence="2" id="KW-0808">Transferase</keyword>
<gene>
    <name evidence="6" type="ORF">SO802_026599</name>
</gene>
<dbReference type="GO" id="GO:0004364">
    <property type="term" value="F:glutathione transferase activity"/>
    <property type="evidence" value="ECO:0007669"/>
    <property type="project" value="UniProtKB-EC"/>
</dbReference>
<keyword evidence="7" id="KW-1185">Reference proteome</keyword>
<evidence type="ECO:0000256" key="1">
    <source>
        <dbReference type="ARBA" id="ARBA00012452"/>
    </source>
</evidence>
<dbReference type="InterPro" id="IPR045074">
    <property type="entry name" value="GST_C_Tau"/>
</dbReference>
<dbReference type="SFLD" id="SFLDG01152">
    <property type="entry name" value="Main.3:_Omega-_and_Tau-like"/>
    <property type="match status" value="1"/>
</dbReference>
<dbReference type="GO" id="GO:0005737">
    <property type="term" value="C:cytoplasm"/>
    <property type="evidence" value="ECO:0007669"/>
    <property type="project" value="TreeGrafter"/>
</dbReference>
<proteinExistence type="predicted"/>
<dbReference type="CDD" id="cd03058">
    <property type="entry name" value="GST_N_Tau"/>
    <property type="match status" value="1"/>
</dbReference>
<dbReference type="EC" id="2.5.1.18" evidence="1"/>
<feature type="region of interest" description="Disordered" evidence="4">
    <location>
        <begin position="213"/>
        <end position="362"/>
    </location>
</feature>
<dbReference type="InterPro" id="IPR040079">
    <property type="entry name" value="Glutathione_S-Trfase"/>
</dbReference>
<comment type="caution">
    <text evidence="6">The sequence shown here is derived from an EMBL/GenBank/DDBJ whole genome shotgun (WGS) entry which is preliminary data.</text>
</comment>
<dbReference type="Pfam" id="PF13410">
    <property type="entry name" value="GST_C_2"/>
    <property type="match status" value="1"/>
</dbReference>
<reference evidence="6 7" key="1">
    <citation type="submission" date="2024-01" db="EMBL/GenBank/DDBJ databases">
        <title>A telomere-to-telomere, gap-free genome of sweet tea (Lithocarpus litseifolius).</title>
        <authorList>
            <person name="Zhou J."/>
        </authorList>
    </citation>
    <scope>NUCLEOTIDE SEQUENCE [LARGE SCALE GENOMIC DNA]</scope>
    <source>
        <strain evidence="6">Zhou-2022a</strain>
        <tissue evidence="6">Leaf</tissue>
    </source>
</reference>
<dbReference type="SFLD" id="SFLDG00358">
    <property type="entry name" value="Main_(cytGST)"/>
    <property type="match status" value="1"/>
</dbReference>
<feature type="compositionally biased region" description="Basic residues" evidence="4">
    <location>
        <begin position="234"/>
        <end position="243"/>
    </location>
</feature>
<feature type="domain" description="GST N-terminal" evidence="5">
    <location>
        <begin position="17"/>
        <end position="96"/>
    </location>
</feature>
<dbReference type="InterPro" id="IPR045073">
    <property type="entry name" value="Omega/Tau-like"/>
</dbReference>
<dbReference type="AlphaFoldDB" id="A0AAW2C076"/>
<protein>
    <recommendedName>
        <fullName evidence="1">glutathione transferase</fullName>
        <ecNumber evidence="1">2.5.1.18</ecNumber>
    </recommendedName>
</protein>
<feature type="compositionally biased region" description="Basic and acidic residues" evidence="4">
    <location>
        <begin position="259"/>
        <end position="362"/>
    </location>
</feature>
<dbReference type="InterPro" id="IPR036282">
    <property type="entry name" value="Glutathione-S-Trfase_C_sf"/>
</dbReference>
<evidence type="ECO:0000259" key="5">
    <source>
        <dbReference type="PROSITE" id="PS50404"/>
    </source>
</evidence>
<dbReference type="Proteomes" id="UP001459277">
    <property type="component" value="Unassembled WGS sequence"/>
</dbReference>
<evidence type="ECO:0000313" key="6">
    <source>
        <dbReference type="EMBL" id="KAK9991614.1"/>
    </source>
</evidence>
<evidence type="ECO:0000256" key="3">
    <source>
        <dbReference type="ARBA" id="ARBA00047960"/>
    </source>
</evidence>
<dbReference type="PANTHER" id="PTHR11260:SF679">
    <property type="entry name" value="GLUTATHIONE TRANSFERASE"/>
    <property type="match status" value="1"/>
</dbReference>
<organism evidence="6 7">
    <name type="scientific">Lithocarpus litseifolius</name>
    <dbReference type="NCBI Taxonomy" id="425828"/>
    <lineage>
        <taxon>Eukaryota</taxon>
        <taxon>Viridiplantae</taxon>
        <taxon>Streptophyta</taxon>
        <taxon>Embryophyta</taxon>
        <taxon>Tracheophyta</taxon>
        <taxon>Spermatophyta</taxon>
        <taxon>Magnoliopsida</taxon>
        <taxon>eudicotyledons</taxon>
        <taxon>Gunneridae</taxon>
        <taxon>Pentapetalae</taxon>
        <taxon>rosids</taxon>
        <taxon>fabids</taxon>
        <taxon>Fagales</taxon>
        <taxon>Fagaceae</taxon>
        <taxon>Lithocarpus</taxon>
    </lineage>
</organism>
<dbReference type="FunFam" id="3.40.30.10:FF:000014">
    <property type="entry name" value="Tau class glutathione S-transferase"/>
    <property type="match status" value="1"/>
</dbReference>
<dbReference type="PANTHER" id="PTHR11260">
    <property type="entry name" value="GLUTATHIONE S-TRANSFERASE, GST, SUPERFAMILY, GST DOMAIN CONTAINING"/>
    <property type="match status" value="1"/>
</dbReference>
<dbReference type="PROSITE" id="PS50404">
    <property type="entry name" value="GST_NTER"/>
    <property type="match status" value="1"/>
</dbReference>
<name>A0AAW2C076_9ROSI</name>
<dbReference type="Pfam" id="PF02798">
    <property type="entry name" value="GST_N"/>
    <property type="match status" value="1"/>
</dbReference>
<dbReference type="SFLD" id="SFLDS00019">
    <property type="entry name" value="Glutathione_Transferase_(cytos"/>
    <property type="match status" value="1"/>
</dbReference>
<evidence type="ECO:0000256" key="4">
    <source>
        <dbReference type="SAM" id="MobiDB-lite"/>
    </source>
</evidence>
<accession>A0AAW2C076</accession>
<dbReference type="SUPFAM" id="SSF47616">
    <property type="entry name" value="GST C-terminal domain-like"/>
    <property type="match status" value="1"/>
</dbReference>
<dbReference type="Gene3D" id="1.20.1050.10">
    <property type="match status" value="1"/>
</dbReference>
<evidence type="ECO:0000313" key="7">
    <source>
        <dbReference type="Proteomes" id="UP001459277"/>
    </source>
</evidence>
<sequence>MTLYLCKGKQSSNSLADQVKLHGTWSSPFVYRVIWALKLKGVPYEYVEEDLFKKSPLLQQYNPVNKKIPVLVHGGKPVCESMIIVEYIDQTWPHNPLLHTDPYEKAIARFWSNLLKTSGEEQEKAIKESLEMLKIVEEHGLGEKTFFGGDKIGIVDIAFGGTSHWLGVIEETLGLELLQPNAFSRLHAWTKNFNCNFVNISIQWRGAKEGPEGQFGNAKIYGRAGPRNTNSSTGKKKKRRRRRKEEDRDPDQKKRRRRKEEDRDRDLDRDPDRDLDRDPDCDLDPVRDPDRDPDRDSDRDLDRDPDTDRDLDPVRDPDRDPDRDRDLDPVRDLDWDPDRDRDLYRDPDPDRDLDRDLDPDPDRDQLIEILNFFPVNRSSSSPTSVSSVLQFLKFHKFFFGFAF</sequence>
<dbReference type="InterPro" id="IPR004045">
    <property type="entry name" value="Glutathione_S-Trfase_N"/>
</dbReference>
<evidence type="ECO:0000256" key="2">
    <source>
        <dbReference type="ARBA" id="ARBA00022679"/>
    </source>
</evidence>
<comment type="catalytic activity">
    <reaction evidence="3">
        <text>RX + glutathione = an S-substituted glutathione + a halide anion + H(+)</text>
        <dbReference type="Rhea" id="RHEA:16437"/>
        <dbReference type="ChEBI" id="CHEBI:15378"/>
        <dbReference type="ChEBI" id="CHEBI:16042"/>
        <dbReference type="ChEBI" id="CHEBI:17792"/>
        <dbReference type="ChEBI" id="CHEBI:57925"/>
        <dbReference type="ChEBI" id="CHEBI:90779"/>
        <dbReference type="EC" id="2.5.1.18"/>
    </reaction>
</comment>